<dbReference type="Gene3D" id="3.30.1300.30">
    <property type="entry name" value="GSPII I/J protein-like"/>
    <property type="match status" value="1"/>
</dbReference>
<keyword evidence="4 10" id="KW-1003">Cell membrane</keyword>
<comment type="subcellular location">
    <subcellularLocation>
        <location evidence="1 10">Cell inner membrane</location>
    </subcellularLocation>
</comment>
<comment type="similarity">
    <text evidence="2 10">Belongs to the GSP K family.</text>
</comment>
<dbReference type="NCBIfam" id="NF037980">
    <property type="entry name" value="T2SS_GspK"/>
    <property type="match status" value="1"/>
</dbReference>
<evidence type="ECO:0000256" key="10">
    <source>
        <dbReference type="PIRNR" id="PIRNR002786"/>
    </source>
</evidence>
<evidence type="ECO:0000256" key="9">
    <source>
        <dbReference type="ARBA" id="ARBA00023136"/>
    </source>
</evidence>
<dbReference type="PIRSF" id="PIRSF002786">
    <property type="entry name" value="XcpX"/>
    <property type="match status" value="1"/>
</dbReference>
<organism evidence="11 12">
    <name type="scientific">Ralstonia insidiosa</name>
    <dbReference type="NCBI Taxonomy" id="190721"/>
    <lineage>
        <taxon>Bacteria</taxon>
        <taxon>Pseudomonadati</taxon>
        <taxon>Pseudomonadota</taxon>
        <taxon>Betaproteobacteria</taxon>
        <taxon>Burkholderiales</taxon>
        <taxon>Burkholderiaceae</taxon>
        <taxon>Ralstonia</taxon>
    </lineage>
</organism>
<evidence type="ECO:0000256" key="5">
    <source>
        <dbReference type="ARBA" id="ARBA00022519"/>
    </source>
</evidence>
<dbReference type="Pfam" id="PF03934">
    <property type="entry name" value="T2SSK"/>
    <property type="match status" value="1"/>
</dbReference>
<dbReference type="OrthoDB" id="5293133at2"/>
<dbReference type="EMBL" id="CP016023">
    <property type="protein sequence ID" value="ANJ75362.1"/>
    <property type="molecule type" value="Genomic_DNA"/>
</dbReference>
<protein>
    <recommendedName>
        <fullName evidence="10">Type II secretion system protein K</fullName>
    </recommendedName>
</protein>
<dbReference type="InterPro" id="IPR005628">
    <property type="entry name" value="GspK"/>
</dbReference>
<dbReference type="InterPro" id="IPR049031">
    <property type="entry name" value="T2SSK_SAM-like_1st"/>
</dbReference>
<keyword evidence="12" id="KW-1185">Reference proteome</keyword>
<dbReference type="PANTHER" id="PTHR38831:SF1">
    <property type="entry name" value="TYPE II SECRETION SYSTEM PROTEIN K-RELATED"/>
    <property type="match status" value="1"/>
</dbReference>
<evidence type="ECO:0000313" key="11">
    <source>
        <dbReference type="EMBL" id="ANJ75362.1"/>
    </source>
</evidence>
<accession>A0A192A4Z0</accession>
<dbReference type="GO" id="GO:0005886">
    <property type="term" value="C:plasma membrane"/>
    <property type="evidence" value="ECO:0007669"/>
    <property type="project" value="UniProtKB-SubCell"/>
</dbReference>
<evidence type="ECO:0000256" key="1">
    <source>
        <dbReference type="ARBA" id="ARBA00004533"/>
    </source>
</evidence>
<keyword evidence="3 10" id="KW-0813">Transport</keyword>
<evidence type="ECO:0000256" key="6">
    <source>
        <dbReference type="ARBA" id="ARBA00022692"/>
    </source>
</evidence>
<dbReference type="AlphaFoldDB" id="A0A192A4Z0"/>
<dbReference type="InterPro" id="IPR049179">
    <property type="entry name" value="T2SSK_SAM-like_2nd"/>
</dbReference>
<dbReference type="InterPro" id="IPR038072">
    <property type="entry name" value="GspK_central_sf"/>
</dbReference>
<dbReference type="GO" id="GO:0009306">
    <property type="term" value="P:protein secretion"/>
    <property type="evidence" value="ECO:0007669"/>
    <property type="project" value="InterPro"/>
</dbReference>
<evidence type="ECO:0000256" key="4">
    <source>
        <dbReference type="ARBA" id="ARBA00022475"/>
    </source>
</evidence>
<evidence type="ECO:0000256" key="8">
    <source>
        <dbReference type="ARBA" id="ARBA00022989"/>
    </source>
</evidence>
<dbReference type="STRING" id="190721.ACS15_4996"/>
<evidence type="ECO:0000256" key="2">
    <source>
        <dbReference type="ARBA" id="ARBA00007246"/>
    </source>
</evidence>
<dbReference type="RefSeq" id="WP_064807910.1">
    <property type="nucleotide sequence ID" value="NZ_CP016023.1"/>
</dbReference>
<dbReference type="SUPFAM" id="SSF158544">
    <property type="entry name" value="GspK insert domain-like"/>
    <property type="match status" value="1"/>
</dbReference>
<keyword evidence="9 10" id="KW-0472">Membrane</keyword>
<gene>
    <name evidence="11" type="ORF">A9Y76_22935</name>
</gene>
<sequence>MKRSRIRCERGAAVVTALLVVAMAVTLVATMFAGQKAAIRTVEVQRLRADTVWMQRASVEWARMLLRENARTAPADHLGQRWAAPVNDLPVASVLGKAGAQAFGAAGDMRVDGYIEDAQARFNLNTLVTAAEGGKPPGIRPEGVRVYQQLLAKADLDPSLAALTATAILRSLDAKASSAFALAQPEDLVRIPGYTADGVRKLAPYVVVLPEPTSVNLNTAGPEVLAATIRGLSPGQAAALVSSRDRAWFRDMGDLTNRLKAIAPGSAEQGDILLETRSRYFIAHSRLRNGRATRSLDALILREGIGERYRTSVLWVHEPVMPGIDG</sequence>
<name>A0A192A4Z0_9RALS</name>
<keyword evidence="5 10" id="KW-0997">Cell inner membrane</keyword>
<keyword evidence="6" id="KW-0812">Transmembrane</keyword>
<evidence type="ECO:0000256" key="7">
    <source>
        <dbReference type="ARBA" id="ARBA00022927"/>
    </source>
</evidence>
<keyword evidence="8" id="KW-1133">Transmembrane helix</keyword>
<dbReference type="PANTHER" id="PTHR38831">
    <property type="entry name" value="TYPE II SECRETION SYSTEM PROTEIN K"/>
    <property type="match status" value="1"/>
</dbReference>
<dbReference type="Pfam" id="PF21687">
    <property type="entry name" value="T2SSK_1st"/>
    <property type="match status" value="1"/>
</dbReference>
<proteinExistence type="inferred from homology"/>
<reference evidence="12" key="1">
    <citation type="submission" date="2016-06" db="EMBL/GenBank/DDBJ databases">
        <authorList>
            <person name="Xu Y."/>
            <person name="Nagy A."/>
            <person name="Yan X."/>
            <person name="Kim S.W."/>
            <person name="Haley B."/>
            <person name="Liu N.T."/>
            <person name="Nou X."/>
        </authorList>
    </citation>
    <scope>NUCLEOTIDE SEQUENCE [LARGE SCALE GENOMIC DNA]</scope>
    <source>
        <strain evidence="12">ATCC 49129</strain>
    </source>
</reference>
<dbReference type="GeneID" id="61528901"/>
<evidence type="ECO:0000256" key="3">
    <source>
        <dbReference type="ARBA" id="ARBA00022448"/>
    </source>
</evidence>
<dbReference type="Proteomes" id="UP000078572">
    <property type="component" value="Chromosome 2"/>
</dbReference>
<keyword evidence="7" id="KW-0653">Protein transport</keyword>
<evidence type="ECO:0000313" key="12">
    <source>
        <dbReference type="Proteomes" id="UP000078572"/>
    </source>
</evidence>